<dbReference type="SMART" id="SM00086">
    <property type="entry name" value="PAC"/>
    <property type="match status" value="1"/>
</dbReference>
<dbReference type="Gene3D" id="3.40.50.2300">
    <property type="match status" value="1"/>
</dbReference>
<dbReference type="EC" id="2.7.13.3" evidence="3"/>
<dbReference type="RefSeq" id="WP_105063747.1">
    <property type="nucleotide sequence ID" value="NZ_BSOU01000002.1"/>
</dbReference>
<evidence type="ECO:0000313" key="27">
    <source>
        <dbReference type="Proteomes" id="UP001156660"/>
    </source>
</evidence>
<dbReference type="Gene3D" id="1.20.120.160">
    <property type="entry name" value="HPT domain"/>
    <property type="match status" value="1"/>
</dbReference>
<dbReference type="GO" id="GO:0005886">
    <property type="term" value="C:plasma membrane"/>
    <property type="evidence" value="ECO:0007669"/>
    <property type="project" value="UniProtKB-SubCell"/>
</dbReference>
<comment type="catalytic activity">
    <reaction evidence="1">
        <text>ATP + protein L-histidine = ADP + protein N-phospho-L-histidine.</text>
        <dbReference type="EC" id="2.7.13.3"/>
    </reaction>
</comment>
<evidence type="ECO:0000256" key="1">
    <source>
        <dbReference type="ARBA" id="ARBA00000085"/>
    </source>
</evidence>
<keyword evidence="11" id="KW-0067">ATP-binding</keyword>
<keyword evidence="10 25" id="KW-0418">Kinase</keyword>
<dbReference type="SUPFAM" id="SSF52172">
    <property type="entry name" value="CheY-like"/>
    <property type="match status" value="1"/>
</dbReference>
<dbReference type="Pfam" id="PF00072">
    <property type="entry name" value="Response_reg"/>
    <property type="match status" value="1"/>
</dbReference>
<dbReference type="Pfam" id="PF02518">
    <property type="entry name" value="HATPase_c"/>
    <property type="match status" value="1"/>
</dbReference>
<evidence type="ECO:0000256" key="15">
    <source>
        <dbReference type="PROSITE-ProRule" id="PRU00110"/>
    </source>
</evidence>
<dbReference type="Proteomes" id="UP000239273">
    <property type="component" value="Unassembled WGS sequence"/>
</dbReference>
<dbReference type="InterPro" id="IPR000014">
    <property type="entry name" value="PAS"/>
</dbReference>
<evidence type="ECO:0000256" key="14">
    <source>
        <dbReference type="ARBA" id="ARBA00023136"/>
    </source>
</evidence>
<dbReference type="InterPro" id="IPR036890">
    <property type="entry name" value="HATPase_C_sf"/>
</dbReference>
<dbReference type="PROSITE" id="PS50109">
    <property type="entry name" value="HIS_KIN"/>
    <property type="match status" value="1"/>
</dbReference>
<accession>A0A2S7X6U1</accession>
<dbReference type="EMBL" id="MSCP01000002">
    <property type="protein sequence ID" value="PQJ87073.1"/>
    <property type="molecule type" value="Genomic_DNA"/>
</dbReference>
<keyword evidence="8 18" id="KW-0812">Transmembrane</keyword>
<dbReference type="PRINTS" id="PR00344">
    <property type="entry name" value="BCTRLSENSOR"/>
</dbReference>
<dbReference type="GO" id="GO:0000155">
    <property type="term" value="F:phosphorelay sensor kinase activity"/>
    <property type="evidence" value="ECO:0007669"/>
    <property type="project" value="InterPro"/>
</dbReference>
<dbReference type="SUPFAM" id="SSF55874">
    <property type="entry name" value="ATPase domain of HSP90 chaperone/DNA topoisomerase II/histidine kinase"/>
    <property type="match status" value="1"/>
</dbReference>
<dbReference type="Gene3D" id="3.30.565.10">
    <property type="entry name" value="Histidine kinase-like ATPase, C-terminal domain"/>
    <property type="match status" value="1"/>
</dbReference>
<evidence type="ECO:0000313" key="25">
    <source>
        <dbReference type="EMBL" id="PQJ87073.1"/>
    </source>
</evidence>
<dbReference type="CDD" id="cd00082">
    <property type="entry name" value="HisKA"/>
    <property type="match status" value="1"/>
</dbReference>
<dbReference type="CDD" id="cd16922">
    <property type="entry name" value="HATPase_EvgS-ArcB-TorS-like"/>
    <property type="match status" value="1"/>
</dbReference>
<dbReference type="PROSITE" id="PS50894">
    <property type="entry name" value="HPT"/>
    <property type="match status" value="1"/>
</dbReference>
<keyword evidence="5" id="KW-0997">Cell inner membrane</keyword>
<evidence type="ECO:0000256" key="7">
    <source>
        <dbReference type="ARBA" id="ARBA00022679"/>
    </source>
</evidence>
<dbReference type="CDD" id="cd17546">
    <property type="entry name" value="REC_hyHK_CKI1_RcsC-like"/>
    <property type="match status" value="1"/>
</dbReference>
<dbReference type="InterPro" id="IPR001610">
    <property type="entry name" value="PAC"/>
</dbReference>
<keyword evidence="12 18" id="KW-1133">Transmembrane helix</keyword>
<feature type="domain" description="Response regulatory" evidence="20">
    <location>
        <begin position="666"/>
        <end position="781"/>
    </location>
</feature>
<feature type="domain" description="Histidine kinase" evidence="19">
    <location>
        <begin position="417"/>
        <end position="638"/>
    </location>
</feature>
<keyword evidence="13" id="KW-0902">Two-component regulatory system</keyword>
<feature type="domain" description="PAS" evidence="21">
    <location>
        <begin position="273"/>
        <end position="318"/>
    </location>
</feature>
<evidence type="ECO:0000259" key="21">
    <source>
        <dbReference type="PROSITE" id="PS50112"/>
    </source>
</evidence>
<reference evidence="24" key="1">
    <citation type="journal article" date="2014" name="Int. J. Syst. Evol. Microbiol.">
        <title>Complete genome of a new Firmicutes species belonging to the dominant human colonic microbiota ('Ruminococcus bicirculans') reveals two chromosomes and a selective capacity to utilize plant glucans.</title>
        <authorList>
            <consortium name="NISC Comparative Sequencing Program"/>
            <person name="Wegmann U."/>
            <person name="Louis P."/>
            <person name="Goesmann A."/>
            <person name="Henrissat B."/>
            <person name="Duncan S.H."/>
            <person name="Flint H.J."/>
        </authorList>
    </citation>
    <scope>NUCLEOTIDE SEQUENCE</scope>
    <source>
        <strain evidence="24">NBRC 105001</strain>
    </source>
</reference>
<dbReference type="GO" id="GO:0005524">
    <property type="term" value="F:ATP binding"/>
    <property type="evidence" value="ECO:0007669"/>
    <property type="project" value="UniProtKB-KW"/>
</dbReference>
<proteinExistence type="predicted"/>
<dbReference type="InterPro" id="IPR001789">
    <property type="entry name" value="Sig_transdc_resp-reg_receiver"/>
</dbReference>
<keyword evidence="14 18" id="KW-0472">Membrane</keyword>
<keyword evidence="9" id="KW-0547">Nucleotide-binding</keyword>
<evidence type="ECO:0000256" key="10">
    <source>
        <dbReference type="ARBA" id="ARBA00022777"/>
    </source>
</evidence>
<dbReference type="FunFam" id="3.30.565.10:FF:000010">
    <property type="entry name" value="Sensor histidine kinase RcsC"/>
    <property type="match status" value="1"/>
</dbReference>
<dbReference type="SMART" id="SM00387">
    <property type="entry name" value="HATPase_c"/>
    <property type="match status" value="1"/>
</dbReference>
<dbReference type="Pfam" id="PF01627">
    <property type="entry name" value="Hpt"/>
    <property type="match status" value="1"/>
</dbReference>
<dbReference type="AlphaFoldDB" id="A0A2S7X6U1"/>
<reference evidence="25 26" key="2">
    <citation type="submission" date="2016-12" db="EMBL/GenBank/DDBJ databases">
        <title>Diversity of luminous bacteria.</title>
        <authorList>
            <person name="Yoshizawa S."/>
            <person name="Kogure K."/>
        </authorList>
    </citation>
    <scope>NUCLEOTIDE SEQUENCE [LARGE SCALE GENOMIC DNA]</scope>
    <source>
        <strain evidence="25 26">NBRC 105001</strain>
    </source>
</reference>
<dbReference type="SUPFAM" id="SSF55785">
    <property type="entry name" value="PYP-like sensor domain (PAS domain)"/>
    <property type="match status" value="1"/>
</dbReference>
<feature type="coiled-coil region" evidence="17">
    <location>
        <begin position="902"/>
        <end position="929"/>
    </location>
</feature>
<evidence type="ECO:0000256" key="9">
    <source>
        <dbReference type="ARBA" id="ARBA00022741"/>
    </source>
</evidence>
<comment type="caution">
    <text evidence="25">The sequence shown here is derived from an EMBL/GenBank/DDBJ whole genome shotgun (WGS) entry which is preliminary data.</text>
</comment>
<evidence type="ECO:0000259" key="23">
    <source>
        <dbReference type="PROSITE" id="PS50894"/>
    </source>
</evidence>
<protein>
    <recommendedName>
        <fullName evidence="3">histidine kinase</fullName>
        <ecNumber evidence="3">2.7.13.3</ecNumber>
    </recommendedName>
</protein>
<evidence type="ECO:0000256" key="18">
    <source>
        <dbReference type="SAM" id="Phobius"/>
    </source>
</evidence>
<dbReference type="InterPro" id="IPR036097">
    <property type="entry name" value="HisK_dim/P_sf"/>
</dbReference>
<dbReference type="SMART" id="SM00388">
    <property type="entry name" value="HisKA"/>
    <property type="match status" value="1"/>
</dbReference>
<evidence type="ECO:0000256" key="8">
    <source>
        <dbReference type="ARBA" id="ARBA00022692"/>
    </source>
</evidence>
<dbReference type="CDD" id="cd00130">
    <property type="entry name" value="PAS"/>
    <property type="match status" value="1"/>
</dbReference>
<evidence type="ECO:0000256" key="2">
    <source>
        <dbReference type="ARBA" id="ARBA00004429"/>
    </source>
</evidence>
<keyword evidence="17" id="KW-0175">Coiled coil</keyword>
<dbReference type="NCBIfam" id="TIGR00229">
    <property type="entry name" value="sensory_box"/>
    <property type="match status" value="1"/>
</dbReference>
<keyword evidence="7" id="KW-0808">Transferase</keyword>
<reference evidence="24" key="4">
    <citation type="submission" date="2023-01" db="EMBL/GenBank/DDBJ databases">
        <title>Draft genome sequence of Aliivibrio sifiae strain NBRC 105001.</title>
        <authorList>
            <person name="Sun Q."/>
            <person name="Mori K."/>
        </authorList>
    </citation>
    <scope>NUCLEOTIDE SEQUENCE</scope>
    <source>
        <strain evidence="24">NBRC 105001</strain>
    </source>
</reference>
<dbReference type="PANTHER" id="PTHR43047">
    <property type="entry name" value="TWO-COMPONENT HISTIDINE PROTEIN KINASE"/>
    <property type="match status" value="1"/>
</dbReference>
<feature type="modified residue" description="Phosphohistidine" evidence="15">
    <location>
        <position position="869"/>
    </location>
</feature>
<gene>
    <name evidence="24" type="primary">rscS</name>
    <name evidence="25" type="ORF">BTO23_13150</name>
    <name evidence="24" type="ORF">GCM10007855_06680</name>
</gene>
<organism evidence="25 26">
    <name type="scientific">Aliivibrio sifiae</name>
    <dbReference type="NCBI Taxonomy" id="566293"/>
    <lineage>
        <taxon>Bacteria</taxon>
        <taxon>Pseudomonadati</taxon>
        <taxon>Pseudomonadota</taxon>
        <taxon>Gammaproteobacteria</taxon>
        <taxon>Vibrionales</taxon>
        <taxon>Vibrionaceae</taxon>
        <taxon>Aliivibrio</taxon>
    </lineage>
</organism>
<dbReference type="InterPro" id="IPR000700">
    <property type="entry name" value="PAS-assoc_C"/>
</dbReference>
<evidence type="ECO:0000256" key="3">
    <source>
        <dbReference type="ARBA" id="ARBA00012438"/>
    </source>
</evidence>
<reference evidence="27" key="3">
    <citation type="journal article" date="2019" name="Int. J. Syst. Evol. Microbiol.">
        <title>The Global Catalogue of Microorganisms (GCM) 10K type strain sequencing project: providing services to taxonomists for standard genome sequencing and annotation.</title>
        <authorList>
            <consortium name="The Broad Institute Genomics Platform"/>
            <consortium name="The Broad Institute Genome Sequencing Center for Infectious Disease"/>
            <person name="Wu L."/>
            <person name="Ma J."/>
        </authorList>
    </citation>
    <scope>NUCLEOTIDE SEQUENCE [LARGE SCALE GENOMIC DNA]</scope>
    <source>
        <strain evidence="27">NBRC 105001</strain>
    </source>
</reference>
<dbReference type="PROSITE" id="PS50113">
    <property type="entry name" value="PAC"/>
    <property type="match status" value="1"/>
</dbReference>
<feature type="modified residue" description="4-aspartylphosphate" evidence="16">
    <location>
        <position position="715"/>
    </location>
</feature>
<evidence type="ECO:0000313" key="26">
    <source>
        <dbReference type="Proteomes" id="UP000239273"/>
    </source>
</evidence>
<feature type="domain" description="HPt" evidence="23">
    <location>
        <begin position="830"/>
        <end position="926"/>
    </location>
</feature>
<dbReference type="InterPro" id="IPR035965">
    <property type="entry name" value="PAS-like_dom_sf"/>
</dbReference>
<dbReference type="SUPFAM" id="SSF47226">
    <property type="entry name" value="Histidine-containing phosphotransfer domain, HPT domain"/>
    <property type="match status" value="1"/>
</dbReference>
<keyword evidence="27" id="KW-1185">Reference proteome</keyword>
<dbReference type="InterPro" id="IPR003661">
    <property type="entry name" value="HisK_dim/P_dom"/>
</dbReference>
<dbReference type="Pfam" id="PF13426">
    <property type="entry name" value="PAS_9"/>
    <property type="match status" value="1"/>
</dbReference>
<feature type="transmembrane region" description="Helical" evidence="18">
    <location>
        <begin position="234"/>
        <end position="251"/>
    </location>
</feature>
<dbReference type="SUPFAM" id="SSF47384">
    <property type="entry name" value="Homodimeric domain of signal transducing histidine kinase"/>
    <property type="match status" value="1"/>
</dbReference>
<dbReference type="InterPro" id="IPR036641">
    <property type="entry name" value="HPT_dom_sf"/>
</dbReference>
<dbReference type="InterPro" id="IPR003594">
    <property type="entry name" value="HATPase_dom"/>
</dbReference>
<evidence type="ECO:0000256" key="17">
    <source>
        <dbReference type="SAM" id="Coils"/>
    </source>
</evidence>
<dbReference type="PANTHER" id="PTHR43047:SF78">
    <property type="entry name" value="SENSORY_REGULATORY PROTEIN RPFC"/>
    <property type="match status" value="1"/>
</dbReference>
<dbReference type="SMART" id="SM00091">
    <property type="entry name" value="PAS"/>
    <property type="match status" value="1"/>
</dbReference>
<dbReference type="FunFam" id="1.10.287.130:FF:000004">
    <property type="entry name" value="Ethylene receptor 1"/>
    <property type="match status" value="1"/>
</dbReference>
<evidence type="ECO:0000256" key="5">
    <source>
        <dbReference type="ARBA" id="ARBA00022519"/>
    </source>
</evidence>
<sequence>MRLINTNQLSLMLIVFITCSAVYLSLIVTKSHLVDQYQRAYLSLSDSLIQSRENLYYFNHQDNKAYDVYSSQLVNADLKASFLSERLENDQAHWLSRFLISSDEAISYAKNTQVGASTLINDLETSLRLKVSYEYSALTTLLLEEKLLSTLPALEDKLYVSQFTLTGLMESPPSRYLKTQPEFKSLSNYIAFRERIKVESKNKEKDIFTNNVKQMLTQQNSYWLSQAESIKNHMFITVVLFICAIAAYFYLQLRERLRQTLVIKRDLFNSEKEKSKLALVAEHAHDAILITDKDGILTWANQSFCTLSGYQLNEVLGKKPGNILQGEKTSKDDINRISTAIKNGASIESELVNYHKNGTEYWIDIAITPTFDLEGSLEQFIAVERDITKRKALEIDLADAAKQAEVSNKAKSTFLATMSHELRTPLNGILGMAQIIESNIKDPEQHKQINVLLESGDHLLSLLNDILDFSKIEQNKLELNCEDFNFKDVINPITSTYIPICEDRGLNLIINNEIGPNTVFKGDKPRIRQIIFNLISNAVKFTHDGSITLLFNHTLTVKKETGITIQIKDSGIGIRQERLEKIFDPFIQAESSTTRQYGGTGLGLAIVKQLVDVMGGDISVNSTEGKGTTFTIVIPLETSIKQATVENKDHSPRTNIEETKTPTNLSILIAEDNKVNALVAKMFCQRLGHQVTIAENGQIALDILQESSFDLIIMDNHMPIMDGITATQIIRNKLKLSTVIFACTADVFQEAHDNFIAAGANYILTKPLQEQSFLDAINHHKIKIERNKSSHQPKTNIIELKRYSKDKITTLALTEAELTLEPLIEICGDDIEIRNEFLTSFINTSEESITSLITAYDKKDIDNIRLHSHSIKGMAGNFDAHRLVESASSIEKDAKMGMLPKLNDIQQLINLLEVNIQQATRLMENKSDKKQGDVNINA</sequence>
<evidence type="ECO:0000256" key="4">
    <source>
        <dbReference type="ARBA" id="ARBA00022475"/>
    </source>
</evidence>
<dbReference type="InterPro" id="IPR005467">
    <property type="entry name" value="His_kinase_dom"/>
</dbReference>
<dbReference type="PROSITE" id="PS50110">
    <property type="entry name" value="RESPONSE_REGULATORY"/>
    <property type="match status" value="1"/>
</dbReference>
<dbReference type="InterPro" id="IPR008207">
    <property type="entry name" value="Sig_transdc_His_kin_Hpt_dom"/>
</dbReference>
<dbReference type="EMBL" id="BSOU01000002">
    <property type="protein sequence ID" value="GLR73794.1"/>
    <property type="molecule type" value="Genomic_DNA"/>
</dbReference>
<dbReference type="Gene3D" id="3.30.450.20">
    <property type="entry name" value="PAS domain"/>
    <property type="match status" value="1"/>
</dbReference>
<dbReference type="InterPro" id="IPR004358">
    <property type="entry name" value="Sig_transdc_His_kin-like_C"/>
</dbReference>
<keyword evidence="6 16" id="KW-0597">Phosphoprotein</keyword>
<evidence type="ECO:0000259" key="22">
    <source>
        <dbReference type="PROSITE" id="PS50113"/>
    </source>
</evidence>
<dbReference type="SMART" id="SM00448">
    <property type="entry name" value="REC"/>
    <property type="match status" value="1"/>
</dbReference>
<evidence type="ECO:0000313" key="24">
    <source>
        <dbReference type="EMBL" id="GLR73794.1"/>
    </source>
</evidence>
<dbReference type="Proteomes" id="UP001156660">
    <property type="component" value="Unassembled WGS sequence"/>
</dbReference>
<evidence type="ECO:0000259" key="20">
    <source>
        <dbReference type="PROSITE" id="PS50110"/>
    </source>
</evidence>
<dbReference type="Gene3D" id="1.10.287.130">
    <property type="match status" value="1"/>
</dbReference>
<evidence type="ECO:0000256" key="16">
    <source>
        <dbReference type="PROSITE-ProRule" id="PRU00169"/>
    </source>
</evidence>
<evidence type="ECO:0000256" key="12">
    <source>
        <dbReference type="ARBA" id="ARBA00022989"/>
    </source>
</evidence>
<dbReference type="Pfam" id="PF00512">
    <property type="entry name" value="HisKA"/>
    <property type="match status" value="1"/>
</dbReference>
<comment type="subcellular location">
    <subcellularLocation>
        <location evidence="2">Cell inner membrane</location>
        <topology evidence="2">Multi-pass membrane protein</topology>
    </subcellularLocation>
</comment>
<feature type="domain" description="PAC" evidence="22">
    <location>
        <begin position="345"/>
        <end position="399"/>
    </location>
</feature>
<dbReference type="PROSITE" id="PS50112">
    <property type="entry name" value="PAS"/>
    <property type="match status" value="1"/>
</dbReference>
<keyword evidence="4" id="KW-1003">Cell membrane</keyword>
<feature type="transmembrane region" description="Helical" evidence="18">
    <location>
        <begin position="12"/>
        <end position="29"/>
    </location>
</feature>
<dbReference type="InterPro" id="IPR011006">
    <property type="entry name" value="CheY-like_superfamily"/>
</dbReference>
<evidence type="ECO:0000259" key="19">
    <source>
        <dbReference type="PROSITE" id="PS50109"/>
    </source>
</evidence>
<evidence type="ECO:0000256" key="6">
    <source>
        <dbReference type="ARBA" id="ARBA00022553"/>
    </source>
</evidence>
<name>A0A2S7X6U1_9GAMM</name>
<evidence type="ECO:0000256" key="11">
    <source>
        <dbReference type="ARBA" id="ARBA00022840"/>
    </source>
</evidence>
<dbReference type="CDD" id="cd00088">
    <property type="entry name" value="HPT"/>
    <property type="match status" value="1"/>
</dbReference>
<dbReference type="OrthoDB" id="9810730at2"/>
<evidence type="ECO:0000256" key="13">
    <source>
        <dbReference type="ARBA" id="ARBA00023012"/>
    </source>
</evidence>